<evidence type="ECO:0000256" key="6">
    <source>
        <dbReference type="RuleBase" id="RU364151"/>
    </source>
</evidence>
<dbReference type="AlphaFoldDB" id="A0AA85C020"/>
<feature type="compositionally biased region" description="Basic residues" evidence="7">
    <location>
        <begin position="634"/>
        <end position="648"/>
    </location>
</feature>
<feature type="compositionally biased region" description="Low complexity" evidence="7">
    <location>
        <begin position="461"/>
        <end position="470"/>
    </location>
</feature>
<keyword evidence="6" id="KW-0010">Activator</keyword>
<evidence type="ECO:0000313" key="8">
    <source>
        <dbReference type="Proteomes" id="UP000050791"/>
    </source>
</evidence>
<feature type="region of interest" description="Disordered" evidence="7">
    <location>
        <begin position="309"/>
        <end position="358"/>
    </location>
</feature>
<dbReference type="InterPro" id="IPR019403">
    <property type="entry name" value="Mediator_Med19_met"/>
</dbReference>
<evidence type="ECO:0000256" key="7">
    <source>
        <dbReference type="SAM" id="MobiDB-lite"/>
    </source>
</evidence>
<dbReference type="Pfam" id="PF10278">
    <property type="entry name" value="Med19"/>
    <property type="match status" value="1"/>
</dbReference>
<sequence>MTFPNDSHISNEITCNSEENMLNVPNHDRKPDVVWIDADFSNDPTLCNDSPNEFHKNISEESNPDVISYITYPHNAFDPCEKPAQCEARVLSDLEFDYISDDFISTAVYPYHKNSSNVYSKQSYCGVILLSLSAMNPSPAFSAANGTGSNLQAGNTASATWINKLKIVGRGQNWAVAPCEPFYLMGTEPPAPDAALTGAKNLIEHYGLENAYQKFCGKRLREELNAFLPHLSGNIDVPASVDESGLMSLIERPPIRGKELRPFAPSQLDHAFRLHPGPLPQEYASLFAAAPSKHIHRSVQDQQQLLGSNGTGTRVPATAVPGLSSSGSFHRRRRRHEVHRGALASGSDSSSSIGVPGVGGGNVSASPASFFTGPPTAYPQLGTVHTTTSLSSKPMLSQSHTLSSSLSITTSAPSTNVTMPNQSSTASDNNPVTQMVNHSKLVDHPPGLIPVSAPHSHLLGSSIPTSSTSSEPPPPPLLAPIHHHSNQKLPHSIQNTSSTLNPLYNSNTSDASLTPSKSVPPAPPVLHSIHPPNINPINLSVPSQPPSSHQFYHHHHRHQQQQQQLSSHLHHHQHPLSSMHHPHPITSSHSYPSSLSQNSSRSMSPIPMETNSSSPQSPDIYKIRRLDMTDEERRKKKRREKKRRKDKE</sequence>
<feature type="compositionally biased region" description="Low complexity" evidence="7">
    <location>
        <begin position="341"/>
        <end position="355"/>
    </location>
</feature>
<keyword evidence="3 6" id="KW-0805">Transcription regulation</keyword>
<evidence type="ECO:0000256" key="2">
    <source>
        <dbReference type="ARBA" id="ARBA00009259"/>
    </source>
</evidence>
<evidence type="ECO:0000256" key="4">
    <source>
        <dbReference type="ARBA" id="ARBA00023163"/>
    </source>
</evidence>
<comment type="subcellular location">
    <subcellularLocation>
        <location evidence="1 6">Nucleus</location>
    </subcellularLocation>
</comment>
<feature type="compositionally biased region" description="Basic and acidic residues" evidence="7">
    <location>
        <begin position="621"/>
        <end position="633"/>
    </location>
</feature>
<dbReference type="PANTHER" id="PTHR22536:SF1">
    <property type="entry name" value="MEDIATOR OF RNA POLYMERASE II TRANSCRIPTION SUBUNIT 19"/>
    <property type="match status" value="1"/>
</dbReference>
<comment type="function">
    <text evidence="6">Component of the Mediator complex, a coactivator involved in the regulated transcription of nearly all RNA polymerase II-dependent genes. Mediator functions as a bridge to convey information from gene-specific regulatory proteins to the basal RNA polymerase II transcription machinery. Mediator is recruited to promoters by direct interactions with regulatory proteins and serves as a scaffold for the assembly of a functional preinitiation complex with RNA polymerase II and the general transcription factors.</text>
</comment>
<feature type="compositionally biased region" description="Polar residues" evidence="7">
    <location>
        <begin position="487"/>
        <end position="517"/>
    </location>
</feature>
<dbReference type="Proteomes" id="UP000050791">
    <property type="component" value="Unassembled WGS sequence"/>
</dbReference>
<feature type="compositionally biased region" description="Low complexity" evidence="7">
    <location>
        <begin position="396"/>
        <end position="415"/>
    </location>
</feature>
<dbReference type="GO" id="GO:0003712">
    <property type="term" value="F:transcription coregulator activity"/>
    <property type="evidence" value="ECO:0007669"/>
    <property type="project" value="InterPro"/>
</dbReference>
<proteinExistence type="inferred from homology"/>
<comment type="subunit">
    <text evidence="6">Component of the Mediator complex.</text>
</comment>
<reference evidence="9" key="1">
    <citation type="submission" date="2023-11" db="UniProtKB">
        <authorList>
            <consortium name="WormBaseParasite"/>
        </authorList>
    </citation>
    <scope>IDENTIFICATION</scope>
</reference>
<comment type="similarity">
    <text evidence="2 6">Belongs to the Mediator complex subunit 19 family.</text>
</comment>
<name>A0AA85C020_9TREM</name>
<evidence type="ECO:0000256" key="1">
    <source>
        <dbReference type="ARBA" id="ARBA00004123"/>
    </source>
</evidence>
<accession>A0AA85C020</accession>
<dbReference type="GO" id="GO:0045944">
    <property type="term" value="P:positive regulation of transcription by RNA polymerase II"/>
    <property type="evidence" value="ECO:0007669"/>
    <property type="project" value="TreeGrafter"/>
</dbReference>
<protein>
    <recommendedName>
        <fullName evidence="6">Mediator of RNA polymerase II transcription subunit 19</fullName>
    </recommendedName>
    <alternativeName>
        <fullName evidence="6">Mediator complex subunit 19</fullName>
    </alternativeName>
</protein>
<gene>
    <name evidence="6" type="primary">MED19</name>
</gene>
<dbReference type="WBParaSite" id="SMTH1_93700.1">
    <property type="protein sequence ID" value="SMTH1_93700.1"/>
    <property type="gene ID" value="SMTH1_93700"/>
</dbReference>
<organism evidence="8 9">
    <name type="scientific">Schistosoma mattheei</name>
    <dbReference type="NCBI Taxonomy" id="31246"/>
    <lineage>
        <taxon>Eukaryota</taxon>
        <taxon>Metazoa</taxon>
        <taxon>Spiralia</taxon>
        <taxon>Lophotrochozoa</taxon>
        <taxon>Platyhelminthes</taxon>
        <taxon>Trematoda</taxon>
        <taxon>Digenea</taxon>
        <taxon>Strigeidida</taxon>
        <taxon>Schistosomatoidea</taxon>
        <taxon>Schistosomatidae</taxon>
        <taxon>Schistosoma</taxon>
    </lineage>
</organism>
<dbReference type="PANTHER" id="PTHR22536">
    <property type="entry name" value="LUNG CANCER METASTASIS-RELATED LCMR1 PROTEIN"/>
    <property type="match status" value="1"/>
</dbReference>
<feature type="compositionally biased region" description="Basic residues" evidence="7">
    <location>
        <begin position="329"/>
        <end position="338"/>
    </location>
</feature>
<feature type="compositionally biased region" description="Low complexity" evidence="7">
    <location>
        <begin position="575"/>
        <end position="605"/>
    </location>
</feature>
<feature type="compositionally biased region" description="Polar residues" evidence="7">
    <location>
        <begin position="416"/>
        <end position="437"/>
    </location>
</feature>
<evidence type="ECO:0000256" key="3">
    <source>
        <dbReference type="ARBA" id="ARBA00023015"/>
    </source>
</evidence>
<feature type="region of interest" description="Disordered" evidence="7">
    <location>
        <begin position="389"/>
        <end position="648"/>
    </location>
</feature>
<evidence type="ECO:0000313" key="9">
    <source>
        <dbReference type="WBParaSite" id="SMTH1_93700.1"/>
    </source>
</evidence>
<keyword evidence="5 6" id="KW-0539">Nucleus</keyword>
<evidence type="ECO:0000256" key="5">
    <source>
        <dbReference type="ARBA" id="ARBA00023242"/>
    </source>
</evidence>
<dbReference type="GO" id="GO:0016592">
    <property type="term" value="C:mediator complex"/>
    <property type="evidence" value="ECO:0007669"/>
    <property type="project" value="InterPro"/>
</dbReference>
<keyword evidence="4 6" id="KW-0804">Transcription</keyword>